<dbReference type="Proteomes" id="UP000190074">
    <property type="component" value="Unassembled WGS sequence"/>
</dbReference>
<dbReference type="Gene3D" id="3.30.559.30">
    <property type="entry name" value="Nonribosomal peptide synthetase, condensation domain"/>
    <property type="match status" value="2"/>
</dbReference>
<dbReference type="InterPro" id="IPR029058">
    <property type="entry name" value="AB_hydrolase_fold"/>
</dbReference>
<dbReference type="Gene3D" id="3.40.50.1820">
    <property type="entry name" value="alpha/beta hydrolase"/>
    <property type="match status" value="1"/>
</dbReference>
<dbReference type="CDD" id="cd05930">
    <property type="entry name" value="A_NRPS"/>
    <property type="match status" value="1"/>
</dbReference>
<dbReference type="InterPro" id="IPR020845">
    <property type="entry name" value="AMP-binding_CS"/>
</dbReference>
<comment type="cofactor">
    <cofactor evidence="1">
        <name>pantetheine 4'-phosphate</name>
        <dbReference type="ChEBI" id="CHEBI:47942"/>
    </cofactor>
</comment>
<dbReference type="InterPro" id="IPR036736">
    <property type="entry name" value="ACP-like_sf"/>
</dbReference>
<dbReference type="PROSITE" id="PS50075">
    <property type="entry name" value="CARRIER"/>
    <property type="match status" value="2"/>
</dbReference>
<dbReference type="Gene3D" id="1.10.1200.10">
    <property type="entry name" value="ACP-like"/>
    <property type="match status" value="1"/>
</dbReference>
<dbReference type="SMART" id="SM01294">
    <property type="entry name" value="PKS_PP_betabranch"/>
    <property type="match status" value="1"/>
</dbReference>
<name>A0A1U2G916_9MYCO</name>
<dbReference type="InterPro" id="IPR045851">
    <property type="entry name" value="AMP-bd_C_sf"/>
</dbReference>
<gene>
    <name evidence="5" type="primary">dhbF_1</name>
    <name evidence="5" type="ORF">SAMEA2259716_04582</name>
</gene>
<dbReference type="NCBIfam" id="TIGR01733">
    <property type="entry name" value="AA-adenyl-dom"/>
    <property type="match status" value="1"/>
</dbReference>
<evidence type="ECO:0000313" key="6">
    <source>
        <dbReference type="Proteomes" id="UP000190074"/>
    </source>
</evidence>
<dbReference type="Pfam" id="PF00550">
    <property type="entry name" value="PP-binding"/>
    <property type="match status" value="2"/>
</dbReference>
<dbReference type="RefSeq" id="WP_005137140.1">
    <property type="nucleotide sequence ID" value="NZ_CP021122.1"/>
</dbReference>
<dbReference type="InterPro" id="IPR020806">
    <property type="entry name" value="PKS_PP-bd"/>
</dbReference>
<dbReference type="PANTHER" id="PTHR45527:SF1">
    <property type="entry name" value="FATTY ACID SYNTHASE"/>
    <property type="match status" value="1"/>
</dbReference>
<keyword evidence="3" id="KW-0597">Phosphoprotein</keyword>
<protein>
    <submittedName>
        <fullName evidence="5">Putative non-ribosomal peptide synthetase MbtE</fullName>
    </submittedName>
</protein>
<evidence type="ECO:0000259" key="4">
    <source>
        <dbReference type="PROSITE" id="PS50075"/>
    </source>
</evidence>
<dbReference type="GO" id="GO:0003824">
    <property type="term" value="F:catalytic activity"/>
    <property type="evidence" value="ECO:0007669"/>
    <property type="project" value="InterPro"/>
</dbReference>
<dbReference type="GO" id="GO:0008610">
    <property type="term" value="P:lipid biosynthetic process"/>
    <property type="evidence" value="ECO:0007669"/>
    <property type="project" value="UniProtKB-ARBA"/>
</dbReference>
<dbReference type="Gene3D" id="3.30.300.30">
    <property type="match status" value="1"/>
</dbReference>
<dbReference type="InterPro" id="IPR025110">
    <property type="entry name" value="AMP-bd_C"/>
</dbReference>
<sequence length="1675" mass="182495">MSGDQLSALDRRRELLRRRLAESGVAAQAVESVPRVQAGERRALAPGQRRMWFMQTKDPADTSLNICVAHRMRGALDQTRLRDAVAAVIRRHDVLRTVYGVDSAGEPYQLFVEEFEVPWTAVDLTDLTGDAQDRQVRALADSEFGRPFDLAADRPLRVTLLRLGAEDFVVLLVVHHICWDDNSWEVFFAELSEYYHGRPIQGDAPQFMVVSAATEPSSEADLGYWRQALTPLPDPLELPGAASTYSSRAARRLAVPMPAETAARIEEFAREHSATPFMVLLAAFGVLVHRYTGSRDFVTAIPVAERKSNAEKAIGYFGNTLLLRTAVNPDDSFASHVAAVREVCLDAFGHQNVGIDEVVREVNPSRSTGHDGMDELVRLGFSMRKDASGYRLEGVDVTQLDLAAVSAQLPLSLAIATESSGTIIEFEYQTDVLPQWLVGQLLVHYQRLLADGLSRPEETLARVELFDAEEHSALLDQSHGVLTRPSAATLVDLLDAAARATPEALAVVSDDLELTYELLQQRSNRFARWLVAQGAGTEDVIALQMSTSVEFIVAMLGVLKSGAAYMPIDPALPEERIEYLIADAKPRIVMRPQEFQVAEAAAAGLADAPITDADRLRPLLPDNLAYVIYTSGSTGRPKGVAVAHAAIAEHVVSFTAEWSMTADDRMLQSTSVSFDASLADILCPLSLGAQLVIPKPNPFSDIGYVADLVRRRGVTVLHMVPSLLGSVLLLPEARELRGLRHVPVGGEALPGEVADKFATMFDAELRNHYGPTEAVVCSTYMSVRGPQGNSIVPIGRPNQNVYAYVLDQALELVPAGVVGELYLGGAQLARGYRARPVLTAERFVADPFSSGGRLYRTGDLVRRNARGELEFIGRADEQVKVRGYRIELGEIEAVIGADPRVGHCVATMVDDPQVGPLLAAYVVPAGGTREIDLDELRARAQEALPAYMVPTAFAVIPEIPLTTSGKLDKRTLPTPDALTERAFRLPVTPTERRMCAIYSHLFGKEAVGLDDSFFELGGHSLLAARLVAQIRAQFGIDLTVRAVFDRPTPAGLAEQLVTYFREEFEIELDELDLDESDEMEAAPQDGRPDLVAAERPERLPLSSSQLSMWFECQMEGVTDIGNMWLALRFDGPLQTPALIAALNDVVARHEALRTNIAIHEGAPYQIVHPSRELVVPILRSSPEGLSDTLAELRHHIFGLETESLIRPAIIELGAQEHVLALVVHHIVVDHASFTVIVDDLIAAYRARLEGQAPQWDPQPVQYADYVLWQRDAFAPDSEFGQAEVNFWRQQLAGVPTEIAVAHDRARPQILGKRGEVAKFVMEPERRQALTRMAEQRGVTEFMVYQAALAVVLHRLGGGTDIVIGSPVAARVHPHVAKLVGLFANMVALRNDLSGDPSLRSVLERSRDATLNAHAHQELPIEKLVEAVNPVRSLSWNPLFQTMVNFRGADWGTAARDVTVSGETTVVPLPMEVDVSYLDLNFALNVTPSGGLDVSVVANADLYDHETTRMIAQALDTAFDAFVNNQESRVSEIVLLPADAMAQLMAPPAAAVEPVATPSVEGSEETKLVLISILEELLEISDVDPEDNFFALGGDSVISIQWSTRAAERGLAMTPQMVFECATIAQLAGAVDAAGQVVTEGDSHLVTPSVQSAPMSASGLSADALAELTASWQAQS</sequence>
<proteinExistence type="predicted"/>
<evidence type="ECO:0000256" key="1">
    <source>
        <dbReference type="ARBA" id="ARBA00001957"/>
    </source>
</evidence>
<dbReference type="Gene3D" id="3.40.50.980">
    <property type="match status" value="2"/>
</dbReference>
<dbReference type="InterPro" id="IPR006162">
    <property type="entry name" value="Ppantetheine_attach_site"/>
</dbReference>
<reference evidence="5 6" key="1">
    <citation type="submission" date="2016-11" db="EMBL/GenBank/DDBJ databases">
        <authorList>
            <consortium name="Pathogen Informatics"/>
        </authorList>
    </citation>
    <scope>NUCLEOTIDE SEQUENCE [LARGE SCALE GENOMIC DNA]</scope>
    <source>
        <strain evidence="5 6">911</strain>
    </source>
</reference>
<dbReference type="SUPFAM" id="SSF47336">
    <property type="entry name" value="ACP-like"/>
    <property type="match status" value="2"/>
</dbReference>
<dbReference type="UniPathway" id="UPA00011"/>
<dbReference type="InterPro" id="IPR009081">
    <property type="entry name" value="PP-bd_ACP"/>
</dbReference>
<dbReference type="InterPro" id="IPR010071">
    <property type="entry name" value="AA_adenyl_dom"/>
</dbReference>
<dbReference type="Pfam" id="PF00668">
    <property type="entry name" value="Condensation"/>
    <property type="match status" value="2"/>
</dbReference>
<dbReference type="SMART" id="SM00823">
    <property type="entry name" value="PKS_PP"/>
    <property type="match status" value="2"/>
</dbReference>
<dbReference type="SUPFAM" id="SSF52777">
    <property type="entry name" value="CoA-dependent acyltransferases"/>
    <property type="match status" value="4"/>
</dbReference>
<dbReference type="PROSITE" id="PS00012">
    <property type="entry name" value="PHOSPHOPANTETHEINE"/>
    <property type="match status" value="2"/>
</dbReference>
<dbReference type="GO" id="GO:0005829">
    <property type="term" value="C:cytosol"/>
    <property type="evidence" value="ECO:0007669"/>
    <property type="project" value="TreeGrafter"/>
</dbReference>
<evidence type="ECO:0000313" key="5">
    <source>
        <dbReference type="EMBL" id="SKM62186.1"/>
    </source>
</evidence>
<evidence type="ECO:0000256" key="2">
    <source>
        <dbReference type="ARBA" id="ARBA00022450"/>
    </source>
</evidence>
<dbReference type="FunFam" id="3.40.50.12780:FF:000012">
    <property type="entry name" value="Non-ribosomal peptide synthetase"/>
    <property type="match status" value="1"/>
</dbReference>
<dbReference type="InterPro" id="IPR001242">
    <property type="entry name" value="Condensation_dom"/>
</dbReference>
<dbReference type="GO" id="GO:0044550">
    <property type="term" value="P:secondary metabolite biosynthetic process"/>
    <property type="evidence" value="ECO:0007669"/>
    <property type="project" value="TreeGrafter"/>
</dbReference>
<dbReference type="CDD" id="cd19531">
    <property type="entry name" value="LCL_NRPS-like"/>
    <property type="match status" value="1"/>
</dbReference>
<dbReference type="GO" id="GO:0043041">
    <property type="term" value="P:amino acid activation for nonribosomal peptide biosynthetic process"/>
    <property type="evidence" value="ECO:0007669"/>
    <property type="project" value="TreeGrafter"/>
</dbReference>
<dbReference type="InterPro" id="IPR023213">
    <property type="entry name" value="CAT-like_dom_sf"/>
</dbReference>
<dbReference type="SUPFAM" id="SSF56801">
    <property type="entry name" value="Acetyl-CoA synthetase-like"/>
    <property type="match status" value="1"/>
</dbReference>
<evidence type="ECO:0000256" key="3">
    <source>
        <dbReference type="ARBA" id="ARBA00022553"/>
    </source>
</evidence>
<keyword evidence="2" id="KW-0596">Phosphopantetheine</keyword>
<dbReference type="PANTHER" id="PTHR45527">
    <property type="entry name" value="NONRIBOSOMAL PEPTIDE SYNTHETASE"/>
    <property type="match status" value="1"/>
</dbReference>
<organism evidence="5 6">
    <name type="scientific">Mycobacteroides abscessus subsp. massiliense</name>
    <dbReference type="NCBI Taxonomy" id="1962118"/>
    <lineage>
        <taxon>Bacteria</taxon>
        <taxon>Bacillati</taxon>
        <taxon>Actinomycetota</taxon>
        <taxon>Actinomycetes</taxon>
        <taxon>Mycobacteriales</taxon>
        <taxon>Mycobacteriaceae</taxon>
        <taxon>Mycobacteroides</taxon>
        <taxon>Mycobacteroides abscessus</taxon>
    </lineage>
</organism>
<dbReference type="PROSITE" id="PS00455">
    <property type="entry name" value="AMP_BINDING"/>
    <property type="match status" value="1"/>
</dbReference>
<feature type="domain" description="Carrier" evidence="4">
    <location>
        <begin position="985"/>
        <end position="1060"/>
    </location>
</feature>
<dbReference type="Pfam" id="PF13193">
    <property type="entry name" value="AMP-binding_C"/>
    <property type="match status" value="1"/>
</dbReference>
<dbReference type="EMBL" id="FVGW01000011">
    <property type="protein sequence ID" value="SKM62186.1"/>
    <property type="molecule type" value="Genomic_DNA"/>
</dbReference>
<dbReference type="GO" id="GO:0031177">
    <property type="term" value="F:phosphopantetheine binding"/>
    <property type="evidence" value="ECO:0007669"/>
    <property type="project" value="InterPro"/>
</dbReference>
<dbReference type="InterPro" id="IPR000873">
    <property type="entry name" value="AMP-dep_synth/lig_dom"/>
</dbReference>
<feature type="domain" description="Carrier" evidence="4">
    <location>
        <begin position="1560"/>
        <end position="1634"/>
    </location>
</feature>
<dbReference type="GO" id="GO:0072330">
    <property type="term" value="P:monocarboxylic acid biosynthetic process"/>
    <property type="evidence" value="ECO:0007669"/>
    <property type="project" value="UniProtKB-ARBA"/>
</dbReference>
<accession>A0A1U2G916</accession>
<dbReference type="Gene3D" id="3.30.559.10">
    <property type="entry name" value="Chloramphenicol acetyltransferase-like domain"/>
    <property type="match status" value="2"/>
</dbReference>
<dbReference type="FunFam" id="2.30.38.10:FF:000001">
    <property type="entry name" value="Non-ribosomal peptide synthetase PvdI"/>
    <property type="match status" value="1"/>
</dbReference>
<dbReference type="FunFam" id="3.40.50.980:FF:000001">
    <property type="entry name" value="Non-ribosomal peptide synthetase"/>
    <property type="match status" value="1"/>
</dbReference>
<dbReference type="Pfam" id="PF00501">
    <property type="entry name" value="AMP-binding"/>
    <property type="match status" value="1"/>
</dbReference>
<dbReference type="FunFam" id="1.10.1200.10:FF:000016">
    <property type="entry name" value="Non-ribosomal peptide synthase"/>
    <property type="match status" value="1"/>
</dbReference>
<dbReference type="Gene3D" id="2.30.38.10">
    <property type="entry name" value="Luciferase, Domain 3"/>
    <property type="match status" value="1"/>
</dbReference>